<gene>
    <name evidence="1" type="ORF">SAMN02745724_02366</name>
</gene>
<dbReference type="RefSeq" id="WP_091983921.1">
    <property type="nucleotide sequence ID" value="NZ_FOLO01000016.1"/>
</dbReference>
<keyword evidence="2" id="KW-1185">Reference proteome</keyword>
<evidence type="ECO:0000313" key="2">
    <source>
        <dbReference type="Proteomes" id="UP000198862"/>
    </source>
</evidence>
<accession>A0A1I1LGG7</accession>
<dbReference type="OrthoDB" id="6298677at2"/>
<sequence length="60" mass="7011">MNDWKKEVSHLDQVLSEQVEVSDEDNFEQMLSMHKQVRTQLNLIKAASPKSDAHRLNECE</sequence>
<dbReference type="EMBL" id="FOLO01000016">
    <property type="protein sequence ID" value="SFC72065.1"/>
    <property type="molecule type" value="Genomic_DNA"/>
</dbReference>
<name>A0A1I1LGG7_9GAMM</name>
<proteinExistence type="predicted"/>
<dbReference type="Proteomes" id="UP000198862">
    <property type="component" value="Unassembled WGS sequence"/>
</dbReference>
<dbReference type="AlphaFoldDB" id="A0A1I1LGG7"/>
<evidence type="ECO:0000313" key="1">
    <source>
        <dbReference type="EMBL" id="SFC72065.1"/>
    </source>
</evidence>
<protein>
    <submittedName>
        <fullName evidence="1">Uncharacterized protein</fullName>
    </submittedName>
</protein>
<reference evidence="1 2" key="1">
    <citation type="submission" date="2016-10" db="EMBL/GenBank/DDBJ databases">
        <authorList>
            <person name="de Groot N.N."/>
        </authorList>
    </citation>
    <scope>NUCLEOTIDE SEQUENCE [LARGE SCALE GENOMIC DNA]</scope>
    <source>
        <strain evidence="1 2">DSM 6059</strain>
    </source>
</reference>
<organism evidence="1 2">
    <name type="scientific">Pseudoalteromonas denitrificans DSM 6059</name>
    <dbReference type="NCBI Taxonomy" id="1123010"/>
    <lineage>
        <taxon>Bacteria</taxon>
        <taxon>Pseudomonadati</taxon>
        <taxon>Pseudomonadota</taxon>
        <taxon>Gammaproteobacteria</taxon>
        <taxon>Alteromonadales</taxon>
        <taxon>Pseudoalteromonadaceae</taxon>
        <taxon>Pseudoalteromonas</taxon>
    </lineage>
</organism>